<dbReference type="Gene3D" id="3.90.1150.10">
    <property type="entry name" value="Aspartate Aminotransferase, domain 1"/>
    <property type="match status" value="1"/>
</dbReference>
<dbReference type="PROSITE" id="PS00105">
    <property type="entry name" value="AA_TRANSFER_CLASS_1"/>
    <property type="match status" value="1"/>
</dbReference>
<evidence type="ECO:0000256" key="1">
    <source>
        <dbReference type="ARBA" id="ARBA00001933"/>
    </source>
</evidence>
<evidence type="ECO:0000256" key="3">
    <source>
        <dbReference type="ARBA" id="ARBA00022576"/>
    </source>
</evidence>
<dbReference type="Gene3D" id="3.40.640.10">
    <property type="entry name" value="Type I PLP-dependent aspartate aminotransferase-like (Major domain)"/>
    <property type="match status" value="1"/>
</dbReference>
<evidence type="ECO:0000256" key="6">
    <source>
        <dbReference type="ARBA" id="ARBA00049185"/>
    </source>
</evidence>
<comment type="cofactor">
    <cofactor evidence="1 7">
        <name>pyridoxal 5'-phosphate</name>
        <dbReference type="ChEBI" id="CHEBI:597326"/>
    </cofactor>
</comment>
<dbReference type="EC" id="2.6.1.-" evidence="7"/>
<dbReference type="Pfam" id="PF00155">
    <property type="entry name" value="Aminotran_1_2"/>
    <property type="match status" value="1"/>
</dbReference>
<evidence type="ECO:0000256" key="5">
    <source>
        <dbReference type="ARBA" id="ARBA00022898"/>
    </source>
</evidence>
<gene>
    <name evidence="9" type="ORF">SMD27_00805</name>
</gene>
<comment type="catalytic activity">
    <reaction evidence="6">
        <text>L-aspartate + 2-oxoglutarate = oxaloacetate + L-glutamate</text>
        <dbReference type="Rhea" id="RHEA:21824"/>
        <dbReference type="ChEBI" id="CHEBI:16452"/>
        <dbReference type="ChEBI" id="CHEBI:16810"/>
        <dbReference type="ChEBI" id="CHEBI:29985"/>
        <dbReference type="ChEBI" id="CHEBI:29991"/>
        <dbReference type="EC" id="2.6.1.1"/>
    </reaction>
</comment>
<evidence type="ECO:0000313" key="9">
    <source>
        <dbReference type="EMBL" id="MDY0881370.1"/>
    </source>
</evidence>
<dbReference type="NCBIfam" id="NF004770">
    <property type="entry name" value="PRK06108.1"/>
    <property type="match status" value="1"/>
</dbReference>
<protein>
    <recommendedName>
        <fullName evidence="7">Aminotransferase</fullName>
        <ecNumber evidence="7">2.6.1.-</ecNumber>
    </recommendedName>
</protein>
<dbReference type="InterPro" id="IPR004839">
    <property type="entry name" value="Aminotransferase_I/II_large"/>
</dbReference>
<dbReference type="InterPro" id="IPR004838">
    <property type="entry name" value="NHTrfase_class1_PyrdxlP-BS"/>
</dbReference>
<dbReference type="PANTHER" id="PTHR46383:SF2">
    <property type="entry name" value="AMINOTRANSFERASE"/>
    <property type="match status" value="1"/>
</dbReference>
<dbReference type="InterPro" id="IPR050596">
    <property type="entry name" value="AspAT/PAT-like"/>
</dbReference>
<accession>A0ABU5E530</accession>
<keyword evidence="5" id="KW-0663">Pyridoxal phosphate</keyword>
<dbReference type="InterPro" id="IPR015422">
    <property type="entry name" value="PyrdxlP-dep_Trfase_small"/>
</dbReference>
<dbReference type="CDD" id="cd00609">
    <property type="entry name" value="AAT_like"/>
    <property type="match status" value="1"/>
</dbReference>
<dbReference type="GO" id="GO:0008483">
    <property type="term" value="F:transaminase activity"/>
    <property type="evidence" value="ECO:0007669"/>
    <property type="project" value="UniProtKB-KW"/>
</dbReference>
<keyword evidence="4 7" id="KW-0808">Transferase</keyword>
<comment type="caution">
    <text evidence="9">The sequence shown here is derived from an EMBL/GenBank/DDBJ whole genome shotgun (WGS) entry which is preliminary data.</text>
</comment>
<keyword evidence="3 7" id="KW-0032">Aminotransferase</keyword>
<evidence type="ECO:0000256" key="4">
    <source>
        <dbReference type="ARBA" id="ARBA00022679"/>
    </source>
</evidence>
<evidence type="ECO:0000256" key="7">
    <source>
        <dbReference type="RuleBase" id="RU000481"/>
    </source>
</evidence>
<evidence type="ECO:0000259" key="8">
    <source>
        <dbReference type="Pfam" id="PF00155"/>
    </source>
</evidence>
<dbReference type="Proteomes" id="UP001279642">
    <property type="component" value="Unassembled WGS sequence"/>
</dbReference>
<comment type="similarity">
    <text evidence="2 7">Belongs to the class-I pyridoxal-phosphate-dependent aminotransferase family.</text>
</comment>
<name>A0ABU5E530_9PROT</name>
<dbReference type="InterPro" id="IPR015421">
    <property type="entry name" value="PyrdxlP-dep_Trfase_major"/>
</dbReference>
<proteinExistence type="inferred from homology"/>
<dbReference type="EMBL" id="JAXCLW010000001">
    <property type="protein sequence ID" value="MDY0881370.1"/>
    <property type="molecule type" value="Genomic_DNA"/>
</dbReference>
<evidence type="ECO:0000256" key="2">
    <source>
        <dbReference type="ARBA" id="ARBA00007441"/>
    </source>
</evidence>
<reference evidence="9 10" key="1">
    <citation type="journal article" date="2016" name="Antonie Van Leeuwenhoek">
        <title>Dongia soli sp. nov., isolated from soil from Dokdo, Korea.</title>
        <authorList>
            <person name="Kim D.U."/>
            <person name="Lee H."/>
            <person name="Kim H."/>
            <person name="Kim S.G."/>
            <person name="Ka J.O."/>
        </authorList>
    </citation>
    <scope>NUCLEOTIDE SEQUENCE [LARGE SCALE GENOMIC DNA]</scope>
    <source>
        <strain evidence="9 10">D78</strain>
    </source>
</reference>
<dbReference type="PANTHER" id="PTHR46383">
    <property type="entry name" value="ASPARTATE AMINOTRANSFERASE"/>
    <property type="match status" value="1"/>
</dbReference>
<dbReference type="RefSeq" id="WP_320506438.1">
    <property type="nucleotide sequence ID" value="NZ_JAXCLW010000001.1"/>
</dbReference>
<keyword evidence="10" id="KW-1185">Reference proteome</keyword>
<feature type="domain" description="Aminotransferase class I/classII large" evidence="8">
    <location>
        <begin position="33"/>
        <end position="383"/>
    </location>
</feature>
<sequence length="390" mass="42948">MTSDKPFSIRPEIAELKDSQIVDVWKMGFTVPDVIGLWVGEGDQPTPDFICNAAAAALREGQTFYTQKRGIPELRQALIDYHRMLYGIEIADERIAVTSAGMNAMMLIIQTLIGTGDNAVCITPVWPNIFACIEIMGGEARQVPLHGDSTGWHLDLERLFAACDNKTKAIYLASPGNPTGWVMPAEQRQALLDFARGRGIAIIADEVYNRLVYDRPVAPSFLEIAAPEDPVFVVNSFSKTWAMTGWRVGWIVMPRGISAVFDRLTEFNTSGGQAFLQWGCVAAIRHGESFVKSMVARCKSGRDLVLARLPAMNRVSVIPTNASFYLMLQIAEMGDPLAFCKKLVTEGRVGLAPGTAFGIGGESYLRLCYAQSEARLAEAMNRLEDFLVRN</sequence>
<dbReference type="SUPFAM" id="SSF53383">
    <property type="entry name" value="PLP-dependent transferases"/>
    <property type="match status" value="1"/>
</dbReference>
<evidence type="ECO:0000313" key="10">
    <source>
        <dbReference type="Proteomes" id="UP001279642"/>
    </source>
</evidence>
<organism evidence="9 10">
    <name type="scientific">Dongia soli</name>
    <dbReference type="NCBI Taxonomy" id="600628"/>
    <lineage>
        <taxon>Bacteria</taxon>
        <taxon>Pseudomonadati</taxon>
        <taxon>Pseudomonadota</taxon>
        <taxon>Alphaproteobacteria</taxon>
        <taxon>Rhodospirillales</taxon>
        <taxon>Dongiaceae</taxon>
        <taxon>Dongia</taxon>
    </lineage>
</organism>
<dbReference type="InterPro" id="IPR015424">
    <property type="entry name" value="PyrdxlP-dep_Trfase"/>
</dbReference>